<name>A0A6J1VUW9_9SAUR</name>
<dbReference type="Pfam" id="PF13853">
    <property type="entry name" value="7tm_4"/>
    <property type="match status" value="1"/>
</dbReference>
<keyword evidence="2" id="KW-1003">Cell membrane</keyword>
<keyword evidence="9" id="KW-0675">Receptor</keyword>
<dbReference type="PROSITE" id="PS50262">
    <property type="entry name" value="G_PROTEIN_RECEP_F1_2"/>
    <property type="match status" value="1"/>
</dbReference>
<evidence type="ECO:0000256" key="6">
    <source>
        <dbReference type="ARBA" id="ARBA00022989"/>
    </source>
</evidence>
<dbReference type="GeneID" id="113425739"/>
<evidence type="ECO:0000256" key="11">
    <source>
        <dbReference type="SAM" id="Phobius"/>
    </source>
</evidence>
<dbReference type="GO" id="GO:0005886">
    <property type="term" value="C:plasma membrane"/>
    <property type="evidence" value="ECO:0007669"/>
    <property type="project" value="UniProtKB-SubCell"/>
</dbReference>
<protein>
    <submittedName>
        <fullName evidence="14">Olfactory receptor 10G6-like</fullName>
    </submittedName>
</protein>
<evidence type="ECO:0000256" key="10">
    <source>
        <dbReference type="ARBA" id="ARBA00023224"/>
    </source>
</evidence>
<keyword evidence="5" id="KW-0552">Olfaction</keyword>
<dbReference type="FunFam" id="1.20.1070.10:FF:000001">
    <property type="entry name" value="Olfactory receptor"/>
    <property type="match status" value="1"/>
</dbReference>
<feature type="transmembrane region" description="Helical" evidence="11">
    <location>
        <begin position="267"/>
        <end position="290"/>
    </location>
</feature>
<dbReference type="PRINTS" id="PR00245">
    <property type="entry name" value="OLFACTORYR"/>
</dbReference>
<dbReference type="AlphaFoldDB" id="A0A6J1VUW9"/>
<dbReference type="InterPro" id="IPR017452">
    <property type="entry name" value="GPCR_Rhodpsn_7TM"/>
</dbReference>
<dbReference type="InterPro" id="IPR050516">
    <property type="entry name" value="Olfactory_GPCR"/>
</dbReference>
<feature type="transmembrane region" description="Helical" evidence="11">
    <location>
        <begin position="23"/>
        <end position="47"/>
    </location>
</feature>
<keyword evidence="13" id="KW-1185">Reference proteome</keyword>
<dbReference type="KEGG" id="nss:113425739"/>
<dbReference type="PANTHER" id="PTHR26452">
    <property type="entry name" value="OLFACTORY RECEPTOR"/>
    <property type="match status" value="1"/>
</dbReference>
<dbReference type="Proteomes" id="UP000504612">
    <property type="component" value="Unplaced"/>
</dbReference>
<feature type="domain" description="G-protein coupled receptors family 1 profile" evidence="12">
    <location>
        <begin position="41"/>
        <end position="288"/>
    </location>
</feature>
<feature type="transmembrane region" description="Helical" evidence="11">
    <location>
        <begin position="237"/>
        <end position="255"/>
    </location>
</feature>
<dbReference type="RefSeq" id="XP_026543774.1">
    <property type="nucleotide sequence ID" value="XM_026687989.1"/>
</dbReference>
<evidence type="ECO:0000313" key="14">
    <source>
        <dbReference type="RefSeq" id="XP_026543774.1"/>
    </source>
</evidence>
<evidence type="ECO:0000256" key="2">
    <source>
        <dbReference type="ARBA" id="ARBA00022475"/>
    </source>
</evidence>
<dbReference type="InterPro" id="IPR000725">
    <property type="entry name" value="Olfact_rcpt"/>
</dbReference>
<keyword evidence="6 11" id="KW-1133">Transmembrane helix</keyword>
<gene>
    <name evidence="14" type="primary">LOC113425739</name>
</gene>
<dbReference type="GO" id="GO:0004930">
    <property type="term" value="F:G protein-coupled receptor activity"/>
    <property type="evidence" value="ECO:0007669"/>
    <property type="project" value="UniProtKB-KW"/>
</dbReference>
<evidence type="ECO:0000256" key="5">
    <source>
        <dbReference type="ARBA" id="ARBA00022725"/>
    </source>
</evidence>
<dbReference type="Gene3D" id="1.20.1070.10">
    <property type="entry name" value="Rhodopsin 7-helix transmembrane proteins"/>
    <property type="match status" value="1"/>
</dbReference>
<feature type="transmembrane region" description="Helical" evidence="11">
    <location>
        <begin position="59"/>
        <end position="82"/>
    </location>
</feature>
<evidence type="ECO:0000259" key="12">
    <source>
        <dbReference type="PROSITE" id="PS50262"/>
    </source>
</evidence>
<proteinExistence type="predicted"/>
<keyword evidence="4 11" id="KW-0812">Transmembrane</keyword>
<evidence type="ECO:0000256" key="8">
    <source>
        <dbReference type="ARBA" id="ARBA00023136"/>
    </source>
</evidence>
<evidence type="ECO:0000256" key="4">
    <source>
        <dbReference type="ARBA" id="ARBA00022692"/>
    </source>
</evidence>
<evidence type="ECO:0000256" key="3">
    <source>
        <dbReference type="ARBA" id="ARBA00022606"/>
    </source>
</evidence>
<feature type="transmembrane region" description="Helical" evidence="11">
    <location>
        <begin position="203"/>
        <end position="225"/>
    </location>
</feature>
<accession>A0A6J1VUW9</accession>
<feature type="transmembrane region" description="Helical" evidence="11">
    <location>
        <begin position="141"/>
        <end position="166"/>
    </location>
</feature>
<feature type="transmembrane region" description="Helical" evidence="11">
    <location>
        <begin position="102"/>
        <end position="120"/>
    </location>
</feature>
<sequence length="309" mass="35384">MGCENQTDWTEFVFLGVPYPQQLYILLFILFLLVYLLSVMGNILILLTVASKSNLQKPMYWFLCHLAVMDISVSTIVVPKVMSGFVEGGQVISFGGCLTQLFFYHFVSCSEFFLYTVMAYDRFLAICKPLHYNILMNQRMCLYLSLGTWFGGCVHSIMVTSLSYGLPYGPKNEVNFIVCEILSLLKLACSDTWFQEIFTLLDIGLVAIICVFLIVMSYMYIVTTILKIPSAEGRQRAFSTCSSHLMVVIICYVPPAFNYLRTGTQDLLSVVMALFYTTWTPFLNPLIYTLRNKEMKDSMLSLCYRIRKF</sequence>
<dbReference type="SUPFAM" id="SSF81321">
    <property type="entry name" value="Family A G protein-coupled receptor-like"/>
    <property type="match status" value="1"/>
</dbReference>
<evidence type="ECO:0000313" key="13">
    <source>
        <dbReference type="Proteomes" id="UP000504612"/>
    </source>
</evidence>
<evidence type="ECO:0000256" key="7">
    <source>
        <dbReference type="ARBA" id="ARBA00023040"/>
    </source>
</evidence>
<organism evidence="13 14">
    <name type="scientific">Notechis scutatus</name>
    <name type="common">mainland tiger snake</name>
    <dbReference type="NCBI Taxonomy" id="8663"/>
    <lineage>
        <taxon>Eukaryota</taxon>
        <taxon>Metazoa</taxon>
        <taxon>Chordata</taxon>
        <taxon>Craniata</taxon>
        <taxon>Vertebrata</taxon>
        <taxon>Euteleostomi</taxon>
        <taxon>Lepidosauria</taxon>
        <taxon>Squamata</taxon>
        <taxon>Bifurcata</taxon>
        <taxon>Unidentata</taxon>
        <taxon>Episquamata</taxon>
        <taxon>Toxicofera</taxon>
        <taxon>Serpentes</taxon>
        <taxon>Colubroidea</taxon>
        <taxon>Elapidae</taxon>
        <taxon>Hydrophiinae</taxon>
        <taxon>Notechis</taxon>
    </lineage>
</organism>
<keyword evidence="10" id="KW-0807">Transducer</keyword>
<dbReference type="PRINTS" id="PR00237">
    <property type="entry name" value="GPCRRHODOPSN"/>
</dbReference>
<evidence type="ECO:0000256" key="9">
    <source>
        <dbReference type="ARBA" id="ARBA00023170"/>
    </source>
</evidence>
<reference evidence="14" key="1">
    <citation type="submission" date="2025-08" db="UniProtKB">
        <authorList>
            <consortium name="RefSeq"/>
        </authorList>
    </citation>
    <scope>IDENTIFICATION</scope>
</reference>
<keyword evidence="8 11" id="KW-0472">Membrane</keyword>
<keyword evidence="3" id="KW-0716">Sensory transduction</keyword>
<comment type="subcellular location">
    <subcellularLocation>
        <location evidence="1">Cell membrane</location>
        <topology evidence="1">Multi-pass membrane protein</topology>
    </subcellularLocation>
</comment>
<keyword evidence="7" id="KW-0297">G-protein coupled receptor</keyword>
<evidence type="ECO:0000256" key="1">
    <source>
        <dbReference type="ARBA" id="ARBA00004651"/>
    </source>
</evidence>
<dbReference type="InterPro" id="IPR000276">
    <property type="entry name" value="GPCR_Rhodpsn"/>
</dbReference>
<dbReference type="GO" id="GO:0004984">
    <property type="term" value="F:olfactory receptor activity"/>
    <property type="evidence" value="ECO:0007669"/>
    <property type="project" value="InterPro"/>
</dbReference>